<sequence>MRGASGRRSGLTAIGRPLLAIRRDNGTQVARYLAGKVPVIETGRLLSLEQVPTVGLRNG</sequence>
<proteinExistence type="predicted"/>
<reference evidence="1 2" key="1">
    <citation type="submission" date="2017-11" db="EMBL/GenBank/DDBJ databases">
        <title>Genome sequence of Pseudomonas arsenicoxydans ACM1.</title>
        <authorList>
            <person name="Nascimento F.X."/>
        </authorList>
    </citation>
    <scope>NUCLEOTIDE SEQUENCE [LARGE SCALE GENOMIC DNA]</scope>
    <source>
        <strain evidence="1 2">ACM1</strain>
    </source>
</reference>
<keyword evidence="2" id="KW-1185">Reference proteome</keyword>
<evidence type="ECO:0000313" key="2">
    <source>
        <dbReference type="Proteomes" id="UP000291121"/>
    </source>
</evidence>
<dbReference type="AlphaFoldDB" id="A0A4P6G8X7"/>
<dbReference type="EMBL" id="CP024767">
    <property type="protein sequence ID" value="QAY87268.1"/>
    <property type="molecule type" value="Genomic_DNA"/>
</dbReference>
<evidence type="ECO:0000313" key="1">
    <source>
        <dbReference type="EMBL" id="QAY87268.1"/>
    </source>
</evidence>
<organism evidence="1 2">
    <name type="scientific">Pseudomonas arsenicoxydans</name>
    <dbReference type="NCBI Taxonomy" id="702115"/>
    <lineage>
        <taxon>Bacteria</taxon>
        <taxon>Pseudomonadati</taxon>
        <taxon>Pseudomonadota</taxon>
        <taxon>Gammaproteobacteria</taxon>
        <taxon>Pseudomonadales</taxon>
        <taxon>Pseudomonadaceae</taxon>
        <taxon>Pseudomonas</taxon>
    </lineage>
</organism>
<accession>A0A4P6G8X7</accession>
<name>A0A4P6G8X7_9PSED</name>
<gene>
    <name evidence="1" type="ORF">CUN61_26450</name>
</gene>
<protein>
    <submittedName>
        <fullName evidence="1">Uncharacterized protein</fullName>
    </submittedName>
</protein>
<dbReference type="Proteomes" id="UP000291121">
    <property type="component" value="Chromosome"/>
</dbReference>